<evidence type="ECO:0000259" key="4">
    <source>
        <dbReference type="Pfam" id="PF01321"/>
    </source>
</evidence>
<dbReference type="InterPro" id="IPR036005">
    <property type="entry name" value="Creatinase/aminopeptidase-like"/>
</dbReference>
<dbReference type="GO" id="GO:0004177">
    <property type="term" value="F:aminopeptidase activity"/>
    <property type="evidence" value="ECO:0007669"/>
    <property type="project" value="UniProtKB-KW"/>
</dbReference>
<dbReference type="Proteomes" id="UP000306912">
    <property type="component" value="Unassembled WGS sequence"/>
</dbReference>
<organism evidence="5 6">
    <name type="scientific">Culicoidibacter larvae</name>
    <dbReference type="NCBI Taxonomy" id="2579976"/>
    <lineage>
        <taxon>Bacteria</taxon>
        <taxon>Bacillati</taxon>
        <taxon>Bacillota</taxon>
        <taxon>Culicoidibacteria</taxon>
        <taxon>Culicoidibacterales</taxon>
        <taxon>Culicoidibacteraceae</taxon>
        <taxon>Culicoidibacter</taxon>
    </lineage>
</organism>
<keyword evidence="6" id="KW-1185">Reference proteome</keyword>
<evidence type="ECO:0000313" key="6">
    <source>
        <dbReference type="Proteomes" id="UP000306912"/>
    </source>
</evidence>
<dbReference type="GO" id="GO:0008235">
    <property type="term" value="F:metalloexopeptidase activity"/>
    <property type="evidence" value="ECO:0007669"/>
    <property type="project" value="UniProtKB-ARBA"/>
</dbReference>
<dbReference type="EMBL" id="VBWP01000004">
    <property type="protein sequence ID" value="TLG74207.1"/>
    <property type="molecule type" value="Genomic_DNA"/>
</dbReference>
<name>A0A5R8QEI8_9FIRM</name>
<feature type="domain" description="Peptidase M24" evidence="3">
    <location>
        <begin position="136"/>
        <end position="339"/>
    </location>
</feature>
<evidence type="ECO:0000256" key="1">
    <source>
        <dbReference type="ARBA" id="ARBA00022723"/>
    </source>
</evidence>
<dbReference type="InterPro" id="IPR001714">
    <property type="entry name" value="Pept_M24_MAP"/>
</dbReference>
<dbReference type="AlphaFoldDB" id="A0A5R8QEI8"/>
<dbReference type="PANTHER" id="PTHR46112">
    <property type="entry name" value="AMINOPEPTIDASE"/>
    <property type="match status" value="1"/>
</dbReference>
<dbReference type="Pfam" id="PF01321">
    <property type="entry name" value="Creatinase_N"/>
    <property type="match status" value="1"/>
</dbReference>
<dbReference type="SUPFAM" id="SSF55920">
    <property type="entry name" value="Creatinase/aminopeptidase"/>
    <property type="match status" value="1"/>
</dbReference>
<protein>
    <submittedName>
        <fullName evidence="5">Aminopeptidase P family protein</fullName>
    </submittedName>
</protein>
<dbReference type="GO" id="GO:0046872">
    <property type="term" value="F:metal ion binding"/>
    <property type="evidence" value="ECO:0007669"/>
    <property type="project" value="UniProtKB-KW"/>
</dbReference>
<dbReference type="OrthoDB" id="9806388at2"/>
<dbReference type="InParanoid" id="A0A5R8QEI8"/>
<comment type="caution">
    <text evidence="5">The sequence shown here is derived from an EMBL/GenBank/DDBJ whole genome shotgun (WGS) entry which is preliminary data.</text>
</comment>
<evidence type="ECO:0000256" key="2">
    <source>
        <dbReference type="ARBA" id="ARBA00022801"/>
    </source>
</evidence>
<dbReference type="PROSITE" id="PS00491">
    <property type="entry name" value="PROLINE_PEPTIDASE"/>
    <property type="match status" value="1"/>
</dbReference>
<dbReference type="SUPFAM" id="SSF53092">
    <property type="entry name" value="Creatinase/prolidase N-terminal domain"/>
    <property type="match status" value="1"/>
</dbReference>
<feature type="domain" description="Creatinase N-terminal" evidence="4">
    <location>
        <begin position="2"/>
        <end position="128"/>
    </location>
</feature>
<dbReference type="CDD" id="cd01092">
    <property type="entry name" value="APP-like"/>
    <property type="match status" value="1"/>
</dbReference>
<dbReference type="FunCoup" id="A0A5R8QEI8">
    <property type="interactions" value="347"/>
</dbReference>
<dbReference type="InterPro" id="IPR000587">
    <property type="entry name" value="Creatinase_N"/>
</dbReference>
<dbReference type="PRINTS" id="PR00599">
    <property type="entry name" value="MAPEPTIDASE"/>
</dbReference>
<proteinExistence type="predicted"/>
<keyword evidence="5" id="KW-0645">Protease</keyword>
<dbReference type="Gene3D" id="3.40.350.10">
    <property type="entry name" value="Creatinase/prolidase N-terminal domain"/>
    <property type="match status" value="1"/>
</dbReference>
<accession>A0A5R8QEI8</accession>
<dbReference type="Pfam" id="PF00557">
    <property type="entry name" value="Peptidase_M24"/>
    <property type="match status" value="1"/>
</dbReference>
<dbReference type="InterPro" id="IPR001131">
    <property type="entry name" value="Peptidase_M24B_aminopep-P_CS"/>
</dbReference>
<keyword evidence="2" id="KW-0378">Hydrolase</keyword>
<evidence type="ECO:0000259" key="3">
    <source>
        <dbReference type="Pfam" id="PF00557"/>
    </source>
</evidence>
<dbReference type="RefSeq" id="WP_138190759.1">
    <property type="nucleotide sequence ID" value="NZ_VBWP01000004.1"/>
</dbReference>
<dbReference type="InterPro" id="IPR000994">
    <property type="entry name" value="Pept_M24"/>
</dbReference>
<dbReference type="InterPro" id="IPR029149">
    <property type="entry name" value="Creatin/AminoP/Spt16_N"/>
</dbReference>
<sequence>MRIKTIQEILAEKNLDALLVASDSNRQYLSGFSGSSGALVVTRTDSYLITDSRYTTQATSQTAPFGVEVVQHNGPMALDIELVLQKHGVKTLGFEAEHVDYATYLNWDKQFSAELIATTELVERVRMIKDAEELKLMDKAVEIIEDTYLHVLDFAKAGMRELDVALEAEFYMRKLGASGTSFDTIVASGWRGSLPHGAASDKVIEDGDLVTLDFGAVYQSYCSDMTRTFAVGTPRSEKLVDIYNIVLKSQLAGCDAVAQGLSGAAVDKVVRDIITDAGYGEYFGHGTGHAVGMDVHENPRVSPAGETILEPGMVVTIEPGIYIPELGGIRIEDMILVTADGNRNMMKKAPKELRII</sequence>
<gene>
    <name evidence="5" type="ORF">FEZ08_05740</name>
</gene>
<keyword evidence="5" id="KW-0031">Aminopeptidase</keyword>
<dbReference type="InterPro" id="IPR050659">
    <property type="entry name" value="Peptidase_M24B"/>
</dbReference>
<reference evidence="5 6" key="1">
    <citation type="submission" date="2019-05" db="EMBL/GenBank/DDBJ databases">
        <title>Culicoidintestinum kansasii gen. nov., sp. nov. from the gastrointestinal tract of the biting midge, Culicoides sonorensis.</title>
        <authorList>
            <person name="Neupane S."/>
            <person name="Ghosh A."/>
            <person name="Gunther S."/>
            <person name="Martin K."/>
            <person name="Zurek L."/>
        </authorList>
    </citation>
    <scope>NUCLEOTIDE SEQUENCE [LARGE SCALE GENOMIC DNA]</scope>
    <source>
        <strain evidence="5 6">CS-1</strain>
    </source>
</reference>
<dbReference type="PANTHER" id="PTHR46112:SF3">
    <property type="entry name" value="AMINOPEPTIDASE YPDF"/>
    <property type="match status" value="1"/>
</dbReference>
<evidence type="ECO:0000313" key="5">
    <source>
        <dbReference type="EMBL" id="TLG74207.1"/>
    </source>
</evidence>
<dbReference type="Gene3D" id="3.90.230.10">
    <property type="entry name" value="Creatinase/methionine aminopeptidase superfamily"/>
    <property type="match status" value="1"/>
</dbReference>
<keyword evidence="1" id="KW-0479">Metal-binding</keyword>